<dbReference type="InterPro" id="IPR004385">
    <property type="entry name" value="NDP_pyrophosphatase"/>
</dbReference>
<comment type="cofactor">
    <cofactor evidence="2">
        <name>Mg(2+)</name>
        <dbReference type="ChEBI" id="CHEBI:18420"/>
    </cofactor>
</comment>
<evidence type="ECO:0000256" key="6">
    <source>
        <dbReference type="ARBA" id="ARBA00022801"/>
    </source>
</evidence>
<evidence type="ECO:0000256" key="8">
    <source>
        <dbReference type="ARBA" id="ARBA00032272"/>
    </source>
</evidence>
<evidence type="ECO:0000313" key="11">
    <source>
        <dbReference type="Proteomes" id="UP001267638"/>
    </source>
</evidence>
<evidence type="ECO:0000259" key="9">
    <source>
        <dbReference type="PROSITE" id="PS51462"/>
    </source>
</evidence>
<keyword evidence="11" id="KW-1185">Reference proteome</keyword>
<evidence type="ECO:0000256" key="7">
    <source>
        <dbReference type="ARBA" id="ARBA00032162"/>
    </source>
</evidence>
<dbReference type="RefSeq" id="WP_310224617.1">
    <property type="nucleotide sequence ID" value="NZ_JAVDWV010000009.1"/>
</dbReference>
<dbReference type="NCBIfam" id="TIGR00052">
    <property type="entry name" value="nudix-type nucleoside diphosphatase, YffH/AdpP family"/>
    <property type="match status" value="1"/>
</dbReference>
<evidence type="ECO:0000256" key="4">
    <source>
        <dbReference type="ARBA" id="ARBA00011738"/>
    </source>
</evidence>
<dbReference type="InterPro" id="IPR015797">
    <property type="entry name" value="NUDIX_hydrolase-like_dom_sf"/>
</dbReference>
<comment type="similarity">
    <text evidence="3">Belongs to the Nudix hydrolase family. NudK subfamily.</text>
</comment>
<gene>
    <name evidence="10" type="ORF">J2W40_002206</name>
</gene>
<name>A0ABU1X270_SPHXE</name>
<comment type="caution">
    <text evidence="10">The sequence shown here is derived from an EMBL/GenBank/DDBJ whole genome shotgun (WGS) entry which is preliminary data.</text>
</comment>
<dbReference type="Gene3D" id="3.90.79.10">
    <property type="entry name" value="Nucleoside Triphosphate Pyrophosphohydrolase"/>
    <property type="match status" value="1"/>
</dbReference>
<dbReference type="PROSITE" id="PS51462">
    <property type="entry name" value="NUDIX"/>
    <property type="match status" value="1"/>
</dbReference>
<feature type="domain" description="Nudix hydrolase" evidence="9">
    <location>
        <begin position="36"/>
        <end position="177"/>
    </location>
</feature>
<protein>
    <recommendedName>
        <fullName evidence="5">GDP-mannose pyrophosphatase</fullName>
    </recommendedName>
    <alternativeName>
        <fullName evidence="7">GDP-mannose hydrolase</fullName>
    </alternativeName>
    <alternativeName>
        <fullName evidence="8">GDPMK</fullName>
    </alternativeName>
</protein>
<accession>A0ABU1X270</accession>
<dbReference type="PANTHER" id="PTHR11839:SF18">
    <property type="entry name" value="NUDIX HYDROLASE DOMAIN-CONTAINING PROTEIN"/>
    <property type="match status" value="1"/>
</dbReference>
<keyword evidence="6" id="KW-0378">Hydrolase</keyword>
<evidence type="ECO:0000256" key="1">
    <source>
        <dbReference type="ARBA" id="ARBA00000847"/>
    </source>
</evidence>
<comment type="catalytic activity">
    <reaction evidence="1">
        <text>GDP-alpha-D-mannose + H2O = alpha-D-mannose 1-phosphate + GMP + 2 H(+)</text>
        <dbReference type="Rhea" id="RHEA:27978"/>
        <dbReference type="ChEBI" id="CHEBI:15377"/>
        <dbReference type="ChEBI" id="CHEBI:15378"/>
        <dbReference type="ChEBI" id="CHEBI:57527"/>
        <dbReference type="ChEBI" id="CHEBI:58115"/>
        <dbReference type="ChEBI" id="CHEBI:58409"/>
    </reaction>
</comment>
<dbReference type="InterPro" id="IPR000086">
    <property type="entry name" value="NUDIX_hydrolase_dom"/>
</dbReference>
<comment type="subunit">
    <text evidence="4">Homodimer.</text>
</comment>
<dbReference type="Pfam" id="PF00293">
    <property type="entry name" value="NUDIX"/>
    <property type="match status" value="1"/>
</dbReference>
<proteinExistence type="inferred from homology"/>
<organism evidence="10 11">
    <name type="scientific">Sphingobium xenophagum</name>
    <dbReference type="NCBI Taxonomy" id="121428"/>
    <lineage>
        <taxon>Bacteria</taxon>
        <taxon>Pseudomonadati</taxon>
        <taxon>Pseudomonadota</taxon>
        <taxon>Alphaproteobacteria</taxon>
        <taxon>Sphingomonadales</taxon>
        <taxon>Sphingomonadaceae</taxon>
        <taxon>Sphingobium</taxon>
    </lineage>
</organism>
<dbReference type="CDD" id="cd24157">
    <property type="entry name" value="NUDIX_GDPMK"/>
    <property type="match status" value="1"/>
</dbReference>
<dbReference type="PANTHER" id="PTHR11839">
    <property type="entry name" value="UDP/ADP-SUGAR PYROPHOSPHATASE"/>
    <property type="match status" value="1"/>
</dbReference>
<evidence type="ECO:0000256" key="3">
    <source>
        <dbReference type="ARBA" id="ARBA00007275"/>
    </source>
</evidence>
<dbReference type="SUPFAM" id="SSF55811">
    <property type="entry name" value="Nudix"/>
    <property type="match status" value="1"/>
</dbReference>
<sequence>MTRILSTRPIYQDWLNLLMVRMRAPDGQECDRHVVEMRRAVALLPFDPVRRVALIVSMPRAPVMMAGLPDMLEAIAGLLEDEPEDCARREAMEEAGVELGTLIHLGQIWSIPSVVTEKIDYYLAEYSAADRIAAGGGLDEEQENITVHELPLDTLWTMMANKQINDGKLAITLMALRLRRPDLFSVPVE</sequence>
<evidence type="ECO:0000256" key="2">
    <source>
        <dbReference type="ARBA" id="ARBA00001946"/>
    </source>
</evidence>
<dbReference type="EMBL" id="JAVDWV010000009">
    <property type="protein sequence ID" value="MDR7155379.1"/>
    <property type="molecule type" value="Genomic_DNA"/>
</dbReference>
<evidence type="ECO:0000313" key="10">
    <source>
        <dbReference type="EMBL" id="MDR7155379.1"/>
    </source>
</evidence>
<evidence type="ECO:0000256" key="5">
    <source>
        <dbReference type="ARBA" id="ARBA00016377"/>
    </source>
</evidence>
<reference evidence="10 11" key="1">
    <citation type="submission" date="2023-07" db="EMBL/GenBank/DDBJ databases">
        <title>Sorghum-associated microbial communities from plants grown in Nebraska, USA.</title>
        <authorList>
            <person name="Schachtman D."/>
        </authorList>
    </citation>
    <scope>NUCLEOTIDE SEQUENCE [LARGE SCALE GENOMIC DNA]</scope>
    <source>
        <strain evidence="10 11">4256</strain>
    </source>
</reference>
<dbReference type="Proteomes" id="UP001267638">
    <property type="component" value="Unassembled WGS sequence"/>
</dbReference>